<dbReference type="InterPro" id="IPR003010">
    <property type="entry name" value="C-N_Hydrolase"/>
</dbReference>
<dbReference type="PANTHER" id="PTHR38686">
    <property type="entry name" value="APOLIPOPROTEIN N-ACYLTRANSFERASE"/>
    <property type="match status" value="1"/>
</dbReference>
<feature type="transmembrane region" description="Helical" evidence="9">
    <location>
        <begin position="33"/>
        <end position="51"/>
    </location>
</feature>
<evidence type="ECO:0000256" key="1">
    <source>
        <dbReference type="ARBA" id="ARBA00004651"/>
    </source>
</evidence>
<evidence type="ECO:0000256" key="3">
    <source>
        <dbReference type="ARBA" id="ARBA00022475"/>
    </source>
</evidence>
<dbReference type="Proteomes" id="UP000064201">
    <property type="component" value="Chromosome"/>
</dbReference>
<evidence type="ECO:0000313" key="11">
    <source>
        <dbReference type="EMBL" id="AKJ94317.1"/>
    </source>
</evidence>
<dbReference type="GO" id="GO:0042158">
    <property type="term" value="P:lipoprotein biosynthetic process"/>
    <property type="evidence" value="ECO:0007669"/>
    <property type="project" value="UniProtKB-UniRule"/>
</dbReference>
<keyword evidence="12" id="KW-1185">Reference proteome</keyword>
<dbReference type="AlphaFoldDB" id="A0A0G3G475"/>
<evidence type="ECO:0000256" key="6">
    <source>
        <dbReference type="ARBA" id="ARBA00022989"/>
    </source>
</evidence>
<feature type="transmembrane region" description="Helical" evidence="9">
    <location>
        <begin position="124"/>
        <end position="149"/>
    </location>
</feature>
<feature type="transmembrane region" description="Helical" evidence="9">
    <location>
        <begin position="472"/>
        <end position="491"/>
    </location>
</feature>
<evidence type="ECO:0000256" key="5">
    <source>
        <dbReference type="ARBA" id="ARBA00022692"/>
    </source>
</evidence>
<dbReference type="Pfam" id="PF20154">
    <property type="entry name" value="LNT_N"/>
    <property type="match status" value="1"/>
</dbReference>
<keyword evidence="7 9" id="KW-0472">Membrane</keyword>
<dbReference type="CDD" id="cd07571">
    <property type="entry name" value="ALP_N-acyl_transferase"/>
    <property type="match status" value="1"/>
</dbReference>
<proteinExistence type="inferred from homology"/>
<dbReference type="STRING" id="106634.TVD_02525"/>
<accession>A0A0G3G475</accession>
<evidence type="ECO:0000256" key="7">
    <source>
        <dbReference type="ARBA" id="ARBA00023136"/>
    </source>
</evidence>
<comment type="pathway">
    <text evidence="9">Protein modification; lipoprotein biosynthesis (N-acyl transfer).</text>
</comment>
<dbReference type="EMBL" id="CP011367">
    <property type="protein sequence ID" value="AKJ94317.1"/>
    <property type="molecule type" value="Genomic_DNA"/>
</dbReference>
<dbReference type="GO" id="GO:0005886">
    <property type="term" value="C:plasma membrane"/>
    <property type="evidence" value="ECO:0007669"/>
    <property type="project" value="UniProtKB-SubCell"/>
</dbReference>
<evidence type="ECO:0000256" key="4">
    <source>
        <dbReference type="ARBA" id="ARBA00022679"/>
    </source>
</evidence>
<evidence type="ECO:0000259" key="10">
    <source>
        <dbReference type="PROSITE" id="PS50263"/>
    </source>
</evidence>
<evidence type="ECO:0000256" key="2">
    <source>
        <dbReference type="ARBA" id="ARBA00010065"/>
    </source>
</evidence>
<dbReference type="KEGG" id="tvr:TVD_02525"/>
<dbReference type="EC" id="2.3.1.269" evidence="9"/>
<comment type="function">
    <text evidence="9">Catalyzes the phospholipid dependent N-acylation of the N-terminal cysteine of apolipoprotein, the last step in lipoprotein maturation.</text>
</comment>
<feature type="transmembrane region" description="Helical" evidence="9">
    <location>
        <begin position="58"/>
        <end position="76"/>
    </location>
</feature>
<keyword evidence="5 9" id="KW-0812">Transmembrane</keyword>
<evidence type="ECO:0000256" key="9">
    <source>
        <dbReference type="HAMAP-Rule" id="MF_01148"/>
    </source>
</evidence>
<dbReference type="SUPFAM" id="SSF56317">
    <property type="entry name" value="Carbon-nitrogen hydrolase"/>
    <property type="match status" value="1"/>
</dbReference>
<feature type="transmembrane region" description="Helical" evidence="9">
    <location>
        <begin position="88"/>
        <end position="112"/>
    </location>
</feature>
<dbReference type="PROSITE" id="PS50263">
    <property type="entry name" value="CN_HYDROLASE"/>
    <property type="match status" value="1"/>
</dbReference>
<feature type="transmembrane region" description="Helical" evidence="9">
    <location>
        <begin position="194"/>
        <end position="214"/>
    </location>
</feature>
<dbReference type="PANTHER" id="PTHR38686:SF1">
    <property type="entry name" value="APOLIPOPROTEIN N-ACYLTRANSFERASE"/>
    <property type="match status" value="1"/>
</dbReference>
<dbReference type="OrthoDB" id="9804277at2"/>
<gene>
    <name evidence="9" type="primary">lnt</name>
    <name evidence="11" type="ORF">TVD_02525</name>
</gene>
<dbReference type="InterPro" id="IPR045378">
    <property type="entry name" value="LNT_N"/>
</dbReference>
<comment type="subcellular location">
    <subcellularLocation>
        <location evidence="1 9">Cell membrane</location>
        <topology evidence="1 9">Multi-pass membrane protein</topology>
    </subcellularLocation>
</comment>
<keyword evidence="4 9" id="KW-0808">Transferase</keyword>
<dbReference type="HAMAP" id="MF_01148">
    <property type="entry name" value="Lnt"/>
    <property type="match status" value="1"/>
</dbReference>
<dbReference type="InterPro" id="IPR004563">
    <property type="entry name" value="Apolipo_AcylTrfase"/>
</dbReference>
<dbReference type="RefSeq" id="WP_047250723.1">
    <property type="nucleotide sequence ID" value="NZ_CP011367.1"/>
</dbReference>
<comment type="similarity">
    <text evidence="2 9">Belongs to the CN hydrolase family. Apolipoprotein N-acyltransferase subfamily.</text>
</comment>
<dbReference type="InterPro" id="IPR036526">
    <property type="entry name" value="C-N_Hydrolase_sf"/>
</dbReference>
<dbReference type="Pfam" id="PF00795">
    <property type="entry name" value="CN_hydrolase"/>
    <property type="match status" value="1"/>
</dbReference>
<evidence type="ECO:0000313" key="12">
    <source>
        <dbReference type="Proteomes" id="UP000064201"/>
    </source>
</evidence>
<evidence type="ECO:0000256" key="8">
    <source>
        <dbReference type="ARBA" id="ARBA00023315"/>
    </source>
</evidence>
<name>A0A0G3G475_9GAMM</name>
<dbReference type="GO" id="GO:0016410">
    <property type="term" value="F:N-acyltransferase activity"/>
    <property type="evidence" value="ECO:0007669"/>
    <property type="project" value="UniProtKB-UniRule"/>
</dbReference>
<dbReference type="Gene3D" id="3.60.110.10">
    <property type="entry name" value="Carbon-nitrogen hydrolase"/>
    <property type="match status" value="1"/>
</dbReference>
<reference evidence="11 12" key="1">
    <citation type="submission" date="2015-04" db="EMBL/GenBank/DDBJ databases">
        <title>Complete Sequence for the Genome of the Thioalkalivibrio versutus D301.</title>
        <authorList>
            <person name="Mu T."/>
            <person name="Zhou J."/>
            <person name="Xu X."/>
        </authorList>
    </citation>
    <scope>NUCLEOTIDE SEQUENCE [LARGE SCALE GENOMIC DNA]</scope>
    <source>
        <strain evidence="11 12">D301</strain>
    </source>
</reference>
<sequence length="496" mass="52508">MQTLVERLPLWASGLVALLAGAGATLAFAPVGWFLAAPLALAVWFALLPGARPRRAAWTGYAFGLGFFGMGVSWIFNSLLVFGQAPLVVASLITVLFVLALAGYPALLAGLAARFLPLGRPAGLLALAGGLVLMELARSWLFSGFPWLLFGHTVLDTPLQPWLPLVGELGAGLVVALLAVALVLVFLTRQRWLGAGLVGALVIASLSLGLARWVEPGGETISVAMVQGNIDQARKWDADGIEYSLGVYEELTREAGEVDLVVWPETAIPAFYVEVQQPLGQLAQSLAEHDSELVTGVFDHASAGRHVYNSVVNVTTGAGYNKRQLVPFGEYIPLRGQLDWLDRLLAIPMSDLSPGTGDGRMRVAGQTAGVSICYEAAYSRHIRAALPEAGFLVNVSNDAWFGDSLAPAQHLQIARVRAVETGRPMIRATNTGISALIDADGRILERSGIFTREVVTGTLQPRHGVTPATATGAGPAVLAALVLVVAGAAVGRRRRR</sequence>
<keyword evidence="8 9" id="KW-0012">Acyltransferase</keyword>
<organism evidence="11 12">
    <name type="scientific">Thioalkalivibrio versutus</name>
    <dbReference type="NCBI Taxonomy" id="106634"/>
    <lineage>
        <taxon>Bacteria</taxon>
        <taxon>Pseudomonadati</taxon>
        <taxon>Pseudomonadota</taxon>
        <taxon>Gammaproteobacteria</taxon>
        <taxon>Chromatiales</taxon>
        <taxon>Ectothiorhodospiraceae</taxon>
        <taxon>Thioalkalivibrio</taxon>
    </lineage>
</organism>
<comment type="catalytic activity">
    <reaction evidence="9">
        <text>N-terminal S-1,2-diacyl-sn-glyceryl-L-cysteinyl-[lipoprotein] + a glycerophospholipid = N-acyl-S-1,2-diacyl-sn-glyceryl-L-cysteinyl-[lipoprotein] + a 2-acyl-sn-glycero-3-phospholipid + H(+)</text>
        <dbReference type="Rhea" id="RHEA:48228"/>
        <dbReference type="Rhea" id="RHEA-COMP:14681"/>
        <dbReference type="Rhea" id="RHEA-COMP:14684"/>
        <dbReference type="ChEBI" id="CHEBI:15378"/>
        <dbReference type="ChEBI" id="CHEBI:136912"/>
        <dbReference type="ChEBI" id="CHEBI:140656"/>
        <dbReference type="ChEBI" id="CHEBI:140657"/>
        <dbReference type="ChEBI" id="CHEBI:140660"/>
        <dbReference type="EC" id="2.3.1.269"/>
    </reaction>
</comment>
<protein>
    <recommendedName>
        <fullName evidence="9">Apolipoprotein N-acyltransferase</fullName>
        <shortName evidence="9">ALP N-acyltransferase</shortName>
        <ecNumber evidence="9">2.3.1.269</ecNumber>
    </recommendedName>
</protein>
<dbReference type="UniPathway" id="UPA00666"/>
<feature type="domain" description="CN hydrolase" evidence="10">
    <location>
        <begin position="226"/>
        <end position="461"/>
    </location>
</feature>
<dbReference type="PATRIC" id="fig|106634.4.peg.509"/>
<dbReference type="NCBIfam" id="TIGR00546">
    <property type="entry name" value="lnt"/>
    <property type="match status" value="1"/>
</dbReference>
<keyword evidence="3 9" id="KW-1003">Cell membrane</keyword>
<keyword evidence="6 9" id="KW-1133">Transmembrane helix</keyword>
<feature type="transmembrane region" description="Helical" evidence="9">
    <location>
        <begin position="169"/>
        <end position="187"/>
    </location>
</feature>